<dbReference type="Pfam" id="PF00132">
    <property type="entry name" value="Hexapep"/>
    <property type="match status" value="1"/>
</dbReference>
<evidence type="ECO:0000256" key="1">
    <source>
        <dbReference type="ARBA" id="ARBA00022679"/>
    </source>
</evidence>
<dbReference type="GO" id="GO:0016746">
    <property type="term" value="F:acyltransferase activity"/>
    <property type="evidence" value="ECO:0007669"/>
    <property type="project" value="UniProtKB-KW"/>
</dbReference>
<dbReference type="EMBL" id="JAJEQC010000005">
    <property type="protein sequence ID" value="MCC2136693.1"/>
    <property type="molecule type" value="Genomic_DNA"/>
</dbReference>
<evidence type="ECO:0000313" key="4">
    <source>
        <dbReference type="Proteomes" id="UP001199424"/>
    </source>
</evidence>
<sequence>MQKVKGINRDIPFPVSFRNEVSSAENLIFDPDDMNDFNAFGCYFQNFAAKIVIGKGSYIAPNVGLVTANHVLTDLEQHQPGKDIVLGKNCWIGMNSTVLPGVILGDHTVVGAGSVVTKSVSVRPWKCSRRQTTVC</sequence>
<keyword evidence="1" id="KW-0808">Transferase</keyword>
<dbReference type="SUPFAM" id="SSF51161">
    <property type="entry name" value="Trimeric LpxA-like enzymes"/>
    <property type="match status" value="1"/>
</dbReference>
<name>A0AAE3AME2_9FIRM</name>
<dbReference type="AlphaFoldDB" id="A0AAE3AME2"/>
<keyword evidence="2" id="KW-0677">Repeat</keyword>
<keyword evidence="3" id="KW-0012">Acyltransferase</keyword>
<evidence type="ECO:0000313" key="3">
    <source>
        <dbReference type="EMBL" id="MCC2136693.1"/>
    </source>
</evidence>
<dbReference type="InterPro" id="IPR051159">
    <property type="entry name" value="Hexapeptide_acetyltransf"/>
</dbReference>
<accession>A0AAE3AME2</accession>
<organism evidence="3 4">
    <name type="scientific">Hominenteromicrobium mulieris</name>
    <dbReference type="NCBI Taxonomy" id="2885357"/>
    <lineage>
        <taxon>Bacteria</taxon>
        <taxon>Bacillati</taxon>
        <taxon>Bacillota</taxon>
        <taxon>Clostridia</taxon>
        <taxon>Eubacteriales</taxon>
        <taxon>Oscillospiraceae</taxon>
        <taxon>Hominenteromicrobium</taxon>
    </lineage>
</organism>
<dbReference type="InterPro" id="IPR018357">
    <property type="entry name" value="Hexapep_transf_CS"/>
</dbReference>
<evidence type="ECO:0000256" key="2">
    <source>
        <dbReference type="ARBA" id="ARBA00022737"/>
    </source>
</evidence>
<proteinExistence type="predicted"/>
<dbReference type="PROSITE" id="PS00101">
    <property type="entry name" value="HEXAPEP_TRANSFERASES"/>
    <property type="match status" value="1"/>
</dbReference>
<dbReference type="Gene3D" id="2.160.10.10">
    <property type="entry name" value="Hexapeptide repeat proteins"/>
    <property type="match status" value="1"/>
</dbReference>
<gene>
    <name evidence="3" type="ORF">LKD31_06650</name>
</gene>
<dbReference type="InterPro" id="IPR001451">
    <property type="entry name" value="Hexapep"/>
</dbReference>
<comment type="caution">
    <text evidence="3">The sequence shown here is derived from an EMBL/GenBank/DDBJ whole genome shotgun (WGS) entry which is preliminary data.</text>
</comment>
<reference evidence="3" key="1">
    <citation type="submission" date="2021-10" db="EMBL/GenBank/DDBJ databases">
        <title>Anaerobic single-cell dispensing facilitates the cultivation of human gut bacteria.</title>
        <authorList>
            <person name="Afrizal A."/>
        </authorList>
    </citation>
    <scope>NUCLEOTIDE SEQUENCE</scope>
    <source>
        <strain evidence="3">CLA-AA-H250</strain>
    </source>
</reference>
<dbReference type="Proteomes" id="UP001199424">
    <property type="component" value="Unassembled WGS sequence"/>
</dbReference>
<protein>
    <submittedName>
        <fullName evidence="3">Acyltransferase</fullName>
    </submittedName>
</protein>
<dbReference type="InterPro" id="IPR011004">
    <property type="entry name" value="Trimer_LpxA-like_sf"/>
</dbReference>
<dbReference type="CDD" id="cd04647">
    <property type="entry name" value="LbH_MAT_like"/>
    <property type="match status" value="1"/>
</dbReference>
<keyword evidence="4" id="KW-1185">Reference proteome</keyword>
<dbReference type="RefSeq" id="WP_308449090.1">
    <property type="nucleotide sequence ID" value="NZ_JAJEQC010000005.1"/>
</dbReference>
<dbReference type="PANTHER" id="PTHR23416">
    <property type="entry name" value="SIALIC ACID SYNTHASE-RELATED"/>
    <property type="match status" value="1"/>
</dbReference>